<feature type="compositionally biased region" description="Basic and acidic residues" evidence="1">
    <location>
        <begin position="212"/>
        <end position="234"/>
    </location>
</feature>
<protein>
    <submittedName>
        <fullName evidence="3">2496_t:CDS:1</fullName>
    </submittedName>
</protein>
<evidence type="ECO:0000313" key="3">
    <source>
        <dbReference type="EMBL" id="CAG8562919.1"/>
    </source>
</evidence>
<feature type="transmembrane region" description="Helical" evidence="2">
    <location>
        <begin position="94"/>
        <end position="117"/>
    </location>
</feature>
<feature type="region of interest" description="Disordered" evidence="1">
    <location>
        <begin position="209"/>
        <end position="258"/>
    </location>
</feature>
<feature type="compositionally biased region" description="Polar residues" evidence="1">
    <location>
        <begin position="249"/>
        <end position="258"/>
    </location>
</feature>
<dbReference type="AlphaFoldDB" id="A0A9N9BEF6"/>
<dbReference type="Proteomes" id="UP000789831">
    <property type="component" value="Unassembled WGS sequence"/>
</dbReference>
<evidence type="ECO:0000256" key="1">
    <source>
        <dbReference type="SAM" id="MobiDB-lite"/>
    </source>
</evidence>
<keyword evidence="4" id="KW-1185">Reference proteome</keyword>
<gene>
    <name evidence="3" type="ORF">AGERDE_LOCUS7242</name>
</gene>
<feature type="compositionally biased region" description="Acidic residues" evidence="1">
    <location>
        <begin position="166"/>
        <end position="175"/>
    </location>
</feature>
<reference evidence="3" key="1">
    <citation type="submission" date="2021-06" db="EMBL/GenBank/DDBJ databases">
        <authorList>
            <person name="Kallberg Y."/>
            <person name="Tangrot J."/>
            <person name="Rosling A."/>
        </authorList>
    </citation>
    <scope>NUCLEOTIDE SEQUENCE</scope>
    <source>
        <strain evidence="3">MT106</strain>
    </source>
</reference>
<feature type="compositionally biased region" description="Polar residues" evidence="1">
    <location>
        <begin position="348"/>
        <end position="364"/>
    </location>
</feature>
<organism evidence="3 4">
    <name type="scientific">Ambispora gerdemannii</name>
    <dbReference type="NCBI Taxonomy" id="144530"/>
    <lineage>
        <taxon>Eukaryota</taxon>
        <taxon>Fungi</taxon>
        <taxon>Fungi incertae sedis</taxon>
        <taxon>Mucoromycota</taxon>
        <taxon>Glomeromycotina</taxon>
        <taxon>Glomeromycetes</taxon>
        <taxon>Archaeosporales</taxon>
        <taxon>Ambisporaceae</taxon>
        <taxon>Ambispora</taxon>
    </lineage>
</organism>
<sequence length="402" mass="43938">MAPLTSKLNDTKRQIKKRKIHHQTLIHRAIPRNNSESTDVSSEASAAIPTNIIYPLPTSTSSSKTSPYPTKTPSIMISSTASISEATIRSFKPFIVPTVLIIAGFCLLTFLCCCVRWNRFSKKNKKVESLEKEKKNLSMYNGKPAVIVCGGVGNHRCSNCGTVVTDESEGSEDDYSNGTMDENEWMTKRKSDAVIVTSPDNSNQRLTIAKNKNLDNSKLDRRVSFKVDSKEPKKPKSSNNQLGIRLAANSPTSQTSQSAFTEIVETEADNKPISLLLSPSHRSSTDNQNDDDDDDVSSIEIDPKSPSASPLQSNNIPSSTINNNVDDIRRSPSPSPSSSSQQQRKIPSGNNSPTLRASSGSSTPIAVMRPANRSTTSLIMQQNNIYASRTLVFPLPPNTNHN</sequence>
<comment type="caution">
    <text evidence="3">The sequence shown here is derived from an EMBL/GenBank/DDBJ whole genome shotgun (WGS) entry which is preliminary data.</text>
</comment>
<evidence type="ECO:0000256" key="2">
    <source>
        <dbReference type="SAM" id="Phobius"/>
    </source>
</evidence>
<dbReference type="OrthoDB" id="10582453at2759"/>
<keyword evidence="2" id="KW-0472">Membrane</keyword>
<feature type="compositionally biased region" description="Acidic residues" evidence="1">
    <location>
        <begin position="288"/>
        <end position="297"/>
    </location>
</feature>
<feature type="region of interest" description="Disordered" evidence="1">
    <location>
        <begin position="165"/>
        <end position="186"/>
    </location>
</feature>
<name>A0A9N9BEF6_9GLOM</name>
<feature type="compositionally biased region" description="Low complexity" evidence="1">
    <location>
        <begin position="313"/>
        <end position="324"/>
    </location>
</feature>
<feature type="region of interest" description="Disordered" evidence="1">
    <location>
        <begin position="275"/>
        <end position="367"/>
    </location>
</feature>
<evidence type="ECO:0000313" key="4">
    <source>
        <dbReference type="Proteomes" id="UP000789831"/>
    </source>
</evidence>
<keyword evidence="2" id="KW-1133">Transmembrane helix</keyword>
<proteinExistence type="predicted"/>
<keyword evidence="2" id="KW-0812">Transmembrane</keyword>
<accession>A0A9N9BEF6</accession>
<dbReference type="EMBL" id="CAJVPL010001284">
    <property type="protein sequence ID" value="CAG8562919.1"/>
    <property type="molecule type" value="Genomic_DNA"/>
</dbReference>